<dbReference type="PROSITE" id="PS01124">
    <property type="entry name" value="HTH_ARAC_FAMILY_2"/>
    <property type="match status" value="1"/>
</dbReference>
<dbReference type="Pfam" id="PF12833">
    <property type="entry name" value="HTH_18"/>
    <property type="match status" value="1"/>
</dbReference>
<evidence type="ECO:0000256" key="3">
    <source>
        <dbReference type="ARBA" id="ARBA00023163"/>
    </source>
</evidence>
<keyword evidence="6" id="KW-1185">Reference proteome</keyword>
<dbReference type="Gene3D" id="1.10.10.60">
    <property type="entry name" value="Homeodomain-like"/>
    <property type="match status" value="1"/>
</dbReference>
<evidence type="ECO:0000313" key="5">
    <source>
        <dbReference type="EMBL" id="OZI80151.1"/>
    </source>
</evidence>
<proteinExistence type="predicted"/>
<feature type="domain" description="HTH araC/xylS-type" evidence="4">
    <location>
        <begin position="174"/>
        <end position="271"/>
    </location>
</feature>
<dbReference type="InterPro" id="IPR050204">
    <property type="entry name" value="AraC_XylS_family_regulators"/>
</dbReference>
<evidence type="ECO:0000256" key="1">
    <source>
        <dbReference type="ARBA" id="ARBA00023015"/>
    </source>
</evidence>
<organism evidence="5 6">
    <name type="scientific">Bordetella genomosp. 2</name>
    <dbReference type="NCBI Taxonomy" id="1983456"/>
    <lineage>
        <taxon>Bacteria</taxon>
        <taxon>Pseudomonadati</taxon>
        <taxon>Pseudomonadota</taxon>
        <taxon>Betaproteobacteria</taxon>
        <taxon>Burkholderiales</taxon>
        <taxon>Alcaligenaceae</taxon>
        <taxon>Bordetella</taxon>
    </lineage>
</organism>
<sequence length="274" mass="30585">MPGVPVAFEDARDRAEFRQCAQRPGIELYRAHIVRHAFEPHTHAAFGLGAIESGAERFRYCGADHLAPPGSLVLMNPDELHTGRAETPGGWRYRMVYLDPQVAERVSGEPGWWFRDAVRHDPATARRVTALLDALWQADEPLAFDSLLYELLAALRPHAQAARAAPAEAAARFAPVLDYLRAHLARRLTLDELARVAGLSPFHFLRRFRAQYHVTPQQMLMALRLFEAKRLLAAGTPPAQAAAATGMADQAHLTRAFARRYGVTPARYQRQVRG</sequence>
<dbReference type="InterPro" id="IPR018060">
    <property type="entry name" value="HTH_AraC"/>
</dbReference>
<keyword evidence="1" id="KW-0805">Transcription regulation</keyword>
<dbReference type="PANTHER" id="PTHR46796">
    <property type="entry name" value="HTH-TYPE TRANSCRIPTIONAL ACTIVATOR RHAS-RELATED"/>
    <property type="match status" value="1"/>
</dbReference>
<dbReference type="SUPFAM" id="SSF46689">
    <property type="entry name" value="Homeodomain-like"/>
    <property type="match status" value="2"/>
</dbReference>
<dbReference type="InterPro" id="IPR009057">
    <property type="entry name" value="Homeodomain-like_sf"/>
</dbReference>
<dbReference type="Pfam" id="PF02311">
    <property type="entry name" value="AraC_binding"/>
    <property type="match status" value="1"/>
</dbReference>
<evidence type="ECO:0000256" key="2">
    <source>
        <dbReference type="ARBA" id="ARBA00023125"/>
    </source>
</evidence>
<dbReference type="AlphaFoldDB" id="A0A261W284"/>
<dbReference type="PANTHER" id="PTHR46796:SF2">
    <property type="entry name" value="TRANSCRIPTIONAL REGULATORY PROTEIN"/>
    <property type="match status" value="1"/>
</dbReference>
<dbReference type="GO" id="GO:0043565">
    <property type="term" value="F:sequence-specific DNA binding"/>
    <property type="evidence" value="ECO:0007669"/>
    <property type="project" value="InterPro"/>
</dbReference>
<dbReference type="GO" id="GO:0003700">
    <property type="term" value="F:DNA-binding transcription factor activity"/>
    <property type="evidence" value="ECO:0007669"/>
    <property type="project" value="InterPro"/>
</dbReference>
<accession>A0A261W284</accession>
<name>A0A261W284_9BORD</name>
<dbReference type="SMART" id="SM00342">
    <property type="entry name" value="HTH_ARAC"/>
    <property type="match status" value="1"/>
</dbReference>
<dbReference type="InterPro" id="IPR037923">
    <property type="entry name" value="HTH-like"/>
</dbReference>
<comment type="caution">
    <text evidence="5">The sequence shown here is derived from an EMBL/GenBank/DDBJ whole genome shotgun (WGS) entry which is preliminary data.</text>
</comment>
<dbReference type="RefSeq" id="WP_028353324.1">
    <property type="nucleotide sequence ID" value="NZ_NEVT01000003.1"/>
</dbReference>
<keyword evidence="3" id="KW-0804">Transcription</keyword>
<keyword evidence="2" id="KW-0238">DNA-binding</keyword>
<gene>
    <name evidence="5" type="ORF">CAL24_09170</name>
</gene>
<dbReference type="SUPFAM" id="SSF51215">
    <property type="entry name" value="Regulatory protein AraC"/>
    <property type="match status" value="1"/>
</dbReference>
<dbReference type="InterPro" id="IPR003313">
    <property type="entry name" value="AraC-bd"/>
</dbReference>
<evidence type="ECO:0000259" key="4">
    <source>
        <dbReference type="PROSITE" id="PS01124"/>
    </source>
</evidence>
<reference evidence="6" key="1">
    <citation type="submission" date="2017-05" db="EMBL/GenBank/DDBJ databases">
        <title>Complete and WGS of Bordetella genogroups.</title>
        <authorList>
            <person name="Spilker T."/>
            <person name="Lipuma J."/>
        </authorList>
    </citation>
    <scope>NUCLEOTIDE SEQUENCE [LARGE SCALE GENOMIC DNA]</scope>
    <source>
        <strain evidence="6">AU8256</strain>
    </source>
</reference>
<protein>
    <submittedName>
        <fullName evidence="5">AraC family transcriptional regulator</fullName>
    </submittedName>
</protein>
<dbReference type="EMBL" id="NEVT01000003">
    <property type="protein sequence ID" value="OZI80151.1"/>
    <property type="molecule type" value="Genomic_DNA"/>
</dbReference>
<evidence type="ECO:0000313" key="6">
    <source>
        <dbReference type="Proteomes" id="UP000215633"/>
    </source>
</evidence>
<dbReference type="Proteomes" id="UP000215633">
    <property type="component" value="Unassembled WGS sequence"/>
</dbReference>